<proteinExistence type="predicted"/>
<dbReference type="AlphaFoldDB" id="A0A4R0JT50"/>
<name>A0A4R0JT50_9ACTN</name>
<evidence type="ECO:0000313" key="2">
    <source>
        <dbReference type="Proteomes" id="UP000293342"/>
    </source>
</evidence>
<organism evidence="1 2">
    <name type="scientific">Kribbella capetownensis</name>
    <dbReference type="NCBI Taxonomy" id="1572659"/>
    <lineage>
        <taxon>Bacteria</taxon>
        <taxon>Bacillati</taxon>
        <taxon>Actinomycetota</taxon>
        <taxon>Actinomycetes</taxon>
        <taxon>Propionibacteriales</taxon>
        <taxon>Kribbellaceae</taxon>
        <taxon>Kribbella</taxon>
    </lineage>
</organism>
<dbReference type="OrthoDB" id="3790091at2"/>
<protein>
    <submittedName>
        <fullName evidence="1">Uncharacterized protein</fullName>
    </submittedName>
</protein>
<accession>A0A4R0JT50</accession>
<evidence type="ECO:0000313" key="1">
    <source>
        <dbReference type="EMBL" id="TCC50591.1"/>
    </source>
</evidence>
<comment type="caution">
    <text evidence="1">The sequence shown here is derived from an EMBL/GenBank/DDBJ whole genome shotgun (WGS) entry which is preliminary data.</text>
</comment>
<gene>
    <name evidence="1" type="ORF">E0H75_10295</name>
</gene>
<dbReference type="EMBL" id="SJKD01000002">
    <property type="protein sequence ID" value="TCC50591.1"/>
    <property type="molecule type" value="Genomic_DNA"/>
</dbReference>
<reference evidence="1 2" key="1">
    <citation type="submission" date="2019-02" db="EMBL/GenBank/DDBJ databases">
        <title>Kribbella capetownensis sp. nov. and Kribbella speibonae sp. nov., isolated from soil.</title>
        <authorList>
            <person name="Curtis S.M."/>
            <person name="Norton I."/>
            <person name="Everest G.J."/>
            <person name="Meyers P.R."/>
        </authorList>
    </citation>
    <scope>NUCLEOTIDE SEQUENCE [LARGE SCALE GENOMIC DNA]</scope>
    <source>
        <strain evidence="1 2">YM53</strain>
    </source>
</reference>
<keyword evidence="2" id="KW-1185">Reference proteome</keyword>
<dbReference type="Proteomes" id="UP000293342">
    <property type="component" value="Unassembled WGS sequence"/>
</dbReference>
<sequence length="99" mass="11059">MSEPSETVQVSTTQCWCCGAEFDERDLVRLGSHPEVGVCFGCARFLQRGAAARQDALVPTWSGRVRGAIRSVRNGVIARDLHNRPVVGRFLRRLDRHLP</sequence>